<accession>A0A1I5A448</accession>
<organism evidence="1 2">
    <name type="scientific">Flavobacterium succinicans</name>
    <dbReference type="NCBI Taxonomy" id="29536"/>
    <lineage>
        <taxon>Bacteria</taxon>
        <taxon>Pseudomonadati</taxon>
        <taxon>Bacteroidota</taxon>
        <taxon>Flavobacteriia</taxon>
        <taxon>Flavobacteriales</taxon>
        <taxon>Flavobacteriaceae</taxon>
        <taxon>Flavobacterium</taxon>
    </lineage>
</organism>
<proteinExistence type="predicted"/>
<name>A0A1I5A448_9FLAO</name>
<dbReference type="EMBL" id="FOUT01000024">
    <property type="protein sequence ID" value="SFN57157.1"/>
    <property type="molecule type" value="Genomic_DNA"/>
</dbReference>
<protein>
    <recommendedName>
        <fullName evidence="3">DUF2290 domain-containing protein</fullName>
    </recommendedName>
</protein>
<reference evidence="2" key="1">
    <citation type="submission" date="2016-10" db="EMBL/GenBank/DDBJ databases">
        <authorList>
            <person name="Varghese N."/>
            <person name="Submissions S."/>
        </authorList>
    </citation>
    <scope>NUCLEOTIDE SEQUENCE [LARGE SCALE GENOMIC DNA]</scope>
    <source>
        <strain evidence="2">DSM 4002</strain>
    </source>
</reference>
<gene>
    <name evidence="1" type="ORF">SAMN05444143_1242</name>
</gene>
<dbReference type="RefSeq" id="WP_024982763.1">
    <property type="nucleotide sequence ID" value="NZ_CBCRUM010000038.1"/>
</dbReference>
<evidence type="ECO:0000313" key="1">
    <source>
        <dbReference type="EMBL" id="SFN57157.1"/>
    </source>
</evidence>
<dbReference type="InterPro" id="IPR018742">
    <property type="entry name" value="DUF2290"/>
</dbReference>
<evidence type="ECO:0000313" key="2">
    <source>
        <dbReference type="Proteomes" id="UP000182961"/>
    </source>
</evidence>
<keyword evidence="2" id="KW-1185">Reference proteome</keyword>
<sequence>MNRGKFIASINDSVSLLTKLDLFKSKGTKGNGVYSEEFLKTSKGDNIVATYECAIQNFDYDILLKDDSLIQFQQKNDDLRYAYIQNPYKFISKEEYVLLTHSTEELELFPDLTIEELINENEYEQFLNEQNLNSISNYFRYDCSPAGYNPLVHSYSHFHIGMNENIRIPTSKKITPLKFTKFCIKNTYYENWKSCFESDPTFISEIIKIKNECLELPQTKWSEIEKNELYLL</sequence>
<evidence type="ECO:0008006" key="3">
    <source>
        <dbReference type="Google" id="ProtNLM"/>
    </source>
</evidence>
<dbReference type="Proteomes" id="UP000182961">
    <property type="component" value="Unassembled WGS sequence"/>
</dbReference>
<dbReference type="Pfam" id="PF10053">
    <property type="entry name" value="DUF2290"/>
    <property type="match status" value="1"/>
</dbReference>
<dbReference type="AlphaFoldDB" id="A0A1I5A448"/>
<dbReference type="eggNOG" id="COG5619">
    <property type="taxonomic scope" value="Bacteria"/>
</dbReference>